<feature type="compositionally biased region" description="Basic and acidic residues" evidence="1">
    <location>
        <begin position="95"/>
        <end position="105"/>
    </location>
</feature>
<protein>
    <submittedName>
        <fullName evidence="2">Uncharacterized protein</fullName>
    </submittedName>
</protein>
<evidence type="ECO:0000313" key="2">
    <source>
        <dbReference type="EMBL" id="KHJ79537.1"/>
    </source>
</evidence>
<name>A0A0B1S7Q4_OESDE</name>
<dbReference type="AlphaFoldDB" id="A0A0B1S7Q4"/>
<feature type="compositionally biased region" description="Basic and acidic residues" evidence="1">
    <location>
        <begin position="24"/>
        <end position="35"/>
    </location>
</feature>
<evidence type="ECO:0000256" key="1">
    <source>
        <dbReference type="SAM" id="MobiDB-lite"/>
    </source>
</evidence>
<proteinExistence type="predicted"/>
<dbReference type="Proteomes" id="UP000053660">
    <property type="component" value="Unassembled WGS sequence"/>
</dbReference>
<dbReference type="EMBL" id="KN604573">
    <property type="protein sequence ID" value="KHJ79537.1"/>
    <property type="molecule type" value="Genomic_DNA"/>
</dbReference>
<keyword evidence="3" id="KW-1185">Reference proteome</keyword>
<evidence type="ECO:0000313" key="3">
    <source>
        <dbReference type="Proteomes" id="UP000053660"/>
    </source>
</evidence>
<gene>
    <name evidence="2" type="ORF">OESDEN_20814</name>
</gene>
<organism evidence="2 3">
    <name type="scientific">Oesophagostomum dentatum</name>
    <name type="common">Nodular worm</name>
    <dbReference type="NCBI Taxonomy" id="61180"/>
    <lineage>
        <taxon>Eukaryota</taxon>
        <taxon>Metazoa</taxon>
        <taxon>Ecdysozoa</taxon>
        <taxon>Nematoda</taxon>
        <taxon>Chromadorea</taxon>
        <taxon>Rhabditida</taxon>
        <taxon>Rhabditina</taxon>
        <taxon>Rhabditomorpha</taxon>
        <taxon>Strongyloidea</taxon>
        <taxon>Strongylidae</taxon>
        <taxon>Oesophagostomum</taxon>
    </lineage>
</organism>
<accession>A0A0B1S7Q4</accession>
<dbReference type="OrthoDB" id="5979581at2759"/>
<sequence>MAKTLRKLTYRDVPPYKHFMEKLRQDLPPKTKMTDPYEWNKPGEKMTESAGENVKSDRAEADKDAANDKNTLREVDESVITEEKTSSAASIDSDDYAKEDTLEGI</sequence>
<feature type="compositionally biased region" description="Basic and acidic residues" evidence="1">
    <location>
        <begin position="54"/>
        <end position="85"/>
    </location>
</feature>
<feature type="region of interest" description="Disordered" evidence="1">
    <location>
        <begin position="24"/>
        <end position="105"/>
    </location>
</feature>
<reference evidence="2 3" key="1">
    <citation type="submission" date="2014-03" db="EMBL/GenBank/DDBJ databases">
        <title>Draft genome of the hookworm Oesophagostomum dentatum.</title>
        <authorList>
            <person name="Mitreva M."/>
        </authorList>
    </citation>
    <scope>NUCLEOTIDE SEQUENCE [LARGE SCALE GENOMIC DNA]</scope>
    <source>
        <strain evidence="2 3">OD-Hann</strain>
    </source>
</reference>